<proteinExistence type="predicted"/>
<dbReference type="SUPFAM" id="SSF51206">
    <property type="entry name" value="cAMP-binding domain-like"/>
    <property type="match status" value="1"/>
</dbReference>
<comment type="caution">
    <text evidence="5">The sequence shown here is derived from an EMBL/GenBank/DDBJ whole genome shotgun (WGS) entry which is preliminary data.</text>
</comment>
<dbReference type="Gene3D" id="2.60.120.10">
    <property type="entry name" value="Jelly Rolls"/>
    <property type="match status" value="1"/>
</dbReference>
<evidence type="ECO:0000313" key="6">
    <source>
        <dbReference type="Proteomes" id="UP000474024"/>
    </source>
</evidence>
<evidence type="ECO:0000259" key="4">
    <source>
        <dbReference type="PROSITE" id="PS50042"/>
    </source>
</evidence>
<dbReference type="GO" id="GO:0006355">
    <property type="term" value="P:regulation of DNA-templated transcription"/>
    <property type="evidence" value="ECO:0007669"/>
    <property type="project" value="InterPro"/>
</dbReference>
<reference evidence="5 6" key="1">
    <citation type="submission" date="2019-08" db="EMBL/GenBank/DDBJ databases">
        <title>In-depth cultivation of the pig gut microbiome towards novel bacterial diversity and tailored functional studies.</title>
        <authorList>
            <person name="Wylensek D."/>
            <person name="Hitch T.C.A."/>
            <person name="Clavel T."/>
        </authorList>
    </citation>
    <scope>NUCLEOTIDE SEQUENCE [LARGE SCALE GENOMIC DNA]</scope>
    <source>
        <strain evidence="5 6">MUC/MUC-530-WT-4D</strain>
    </source>
</reference>
<dbReference type="InterPro" id="IPR014710">
    <property type="entry name" value="RmlC-like_jellyroll"/>
</dbReference>
<keyword evidence="3" id="KW-0804">Transcription</keyword>
<dbReference type="RefSeq" id="WP_154429366.1">
    <property type="nucleotide sequence ID" value="NZ_VUNI01000006.1"/>
</dbReference>
<dbReference type="Pfam" id="PF00027">
    <property type="entry name" value="cNMP_binding"/>
    <property type="match status" value="1"/>
</dbReference>
<dbReference type="InterPro" id="IPR012318">
    <property type="entry name" value="HTH_CRP"/>
</dbReference>
<dbReference type="InterPro" id="IPR000595">
    <property type="entry name" value="cNMP-bd_dom"/>
</dbReference>
<dbReference type="InterPro" id="IPR018490">
    <property type="entry name" value="cNMP-bd_dom_sf"/>
</dbReference>
<evidence type="ECO:0000313" key="5">
    <source>
        <dbReference type="EMBL" id="MST74396.1"/>
    </source>
</evidence>
<dbReference type="Pfam" id="PF13545">
    <property type="entry name" value="HTH_Crp_2"/>
    <property type="match status" value="1"/>
</dbReference>
<keyword evidence="2" id="KW-0238">DNA-binding</keyword>
<dbReference type="EMBL" id="VUNI01000006">
    <property type="protein sequence ID" value="MST74396.1"/>
    <property type="molecule type" value="Genomic_DNA"/>
</dbReference>
<evidence type="ECO:0000256" key="1">
    <source>
        <dbReference type="ARBA" id="ARBA00023015"/>
    </source>
</evidence>
<name>A0A6L5YR62_9FIRM</name>
<dbReference type="Proteomes" id="UP000474024">
    <property type="component" value="Unassembled WGS sequence"/>
</dbReference>
<keyword evidence="1" id="KW-0805">Transcription regulation</keyword>
<keyword evidence="6" id="KW-1185">Reference proteome</keyword>
<dbReference type="SUPFAM" id="SSF46785">
    <property type="entry name" value="Winged helix' DNA-binding domain"/>
    <property type="match status" value="1"/>
</dbReference>
<dbReference type="PROSITE" id="PS50042">
    <property type="entry name" value="CNMP_BINDING_3"/>
    <property type="match status" value="1"/>
</dbReference>
<organism evidence="5 6">
    <name type="scientific">Roseburia porci</name>
    <dbReference type="NCBI Taxonomy" id="2605790"/>
    <lineage>
        <taxon>Bacteria</taxon>
        <taxon>Bacillati</taxon>
        <taxon>Bacillota</taxon>
        <taxon>Clostridia</taxon>
        <taxon>Lachnospirales</taxon>
        <taxon>Lachnospiraceae</taxon>
        <taxon>Roseburia</taxon>
    </lineage>
</organism>
<dbReference type="CDD" id="cd00038">
    <property type="entry name" value="CAP_ED"/>
    <property type="match status" value="1"/>
</dbReference>
<gene>
    <name evidence="5" type="ORF">FYJ75_05010</name>
</gene>
<dbReference type="AlphaFoldDB" id="A0A6L5YR62"/>
<dbReference type="GO" id="GO:0003677">
    <property type="term" value="F:DNA binding"/>
    <property type="evidence" value="ECO:0007669"/>
    <property type="project" value="UniProtKB-KW"/>
</dbReference>
<evidence type="ECO:0000256" key="3">
    <source>
        <dbReference type="ARBA" id="ARBA00023163"/>
    </source>
</evidence>
<dbReference type="InterPro" id="IPR036390">
    <property type="entry name" value="WH_DNA-bd_sf"/>
</dbReference>
<sequence>MDEKINQKITDAFEICPIFQGIDWSCFHPVYREFRRKQEICDVVDGVSCVGIIGSGEADVYTVSDELTQPNVSTQHAGSIFGICNVFLDSAMPTKLVCKVQCGVVFIPKKEFRQLIHRDEEFQKRYLALCNQKILYLAQKIELMGINSCKGKFACYLLRNADREGNVLLGTSKEQFARYLNVSRASLFRTIADFTARNLICSKDNQIQIINRDGLEAIRKGE</sequence>
<evidence type="ECO:0000256" key="2">
    <source>
        <dbReference type="ARBA" id="ARBA00023125"/>
    </source>
</evidence>
<feature type="domain" description="Cyclic nucleotide-binding" evidence="4">
    <location>
        <begin position="52"/>
        <end position="133"/>
    </location>
</feature>
<accession>A0A6L5YR62</accession>
<protein>
    <submittedName>
        <fullName evidence="5">Crp/Fnr family transcriptional regulator</fullName>
    </submittedName>
</protein>